<name>A0A6P1MAZ9_9FIRM</name>
<keyword evidence="1" id="KW-0472">Membrane</keyword>
<evidence type="ECO:0000313" key="3">
    <source>
        <dbReference type="Proteomes" id="UP000463883"/>
    </source>
</evidence>
<reference evidence="2 3" key="1">
    <citation type="submission" date="2020-01" db="EMBL/GenBank/DDBJ databases">
        <title>Genomic analysis of Aminipila sp. CBA3637.</title>
        <authorList>
            <person name="Kim Y.B."/>
            <person name="Roh S.W."/>
        </authorList>
    </citation>
    <scope>NUCLEOTIDE SEQUENCE [LARGE SCALE GENOMIC DNA]</scope>
    <source>
        <strain evidence="2 3">CBA3637</strain>
    </source>
</reference>
<feature type="transmembrane region" description="Helical" evidence="1">
    <location>
        <begin position="6"/>
        <end position="25"/>
    </location>
</feature>
<dbReference type="AlphaFoldDB" id="A0A6P1MAZ9"/>
<keyword evidence="1" id="KW-1133">Transmembrane helix</keyword>
<evidence type="ECO:0000256" key="1">
    <source>
        <dbReference type="SAM" id="Phobius"/>
    </source>
</evidence>
<accession>A0A6P1MAZ9</accession>
<protein>
    <submittedName>
        <fullName evidence="2">Uncharacterized protein</fullName>
    </submittedName>
</protein>
<dbReference type="EMBL" id="CP047591">
    <property type="protein sequence ID" value="QHI71212.1"/>
    <property type="molecule type" value="Genomic_DNA"/>
</dbReference>
<keyword evidence="3" id="KW-1185">Reference proteome</keyword>
<sequence>MRTIMPFILLLVNIVVIGFIAYYIIKKAVKAGIYEAMKKQQELEEMTRQQEETHEQ</sequence>
<keyword evidence="1" id="KW-0812">Transmembrane</keyword>
<dbReference type="RefSeq" id="WP_162360988.1">
    <property type="nucleotide sequence ID" value="NZ_CP047591.1"/>
</dbReference>
<evidence type="ECO:0000313" key="2">
    <source>
        <dbReference type="EMBL" id="QHI71212.1"/>
    </source>
</evidence>
<proteinExistence type="predicted"/>
<dbReference type="Proteomes" id="UP000463883">
    <property type="component" value="Chromosome"/>
</dbReference>
<organism evidence="2 3">
    <name type="scientific">Aminipila terrae</name>
    <dbReference type="NCBI Taxonomy" id="2697030"/>
    <lineage>
        <taxon>Bacteria</taxon>
        <taxon>Bacillati</taxon>
        <taxon>Bacillota</taxon>
        <taxon>Clostridia</taxon>
        <taxon>Peptostreptococcales</taxon>
        <taxon>Anaerovoracaceae</taxon>
        <taxon>Aminipila</taxon>
    </lineage>
</organism>
<gene>
    <name evidence="2" type="ORF">Ami3637_01310</name>
</gene>
<dbReference type="KEGG" id="amic:Ami3637_01310"/>